<protein>
    <submittedName>
        <fullName evidence="1">Uncharacterized protein</fullName>
    </submittedName>
</protein>
<dbReference type="EMBL" id="LR798278">
    <property type="protein sequence ID" value="CAB5220022.1"/>
    <property type="molecule type" value="Genomic_DNA"/>
</dbReference>
<dbReference type="CDD" id="cd22992">
    <property type="entry name" value="MOC1"/>
    <property type="match status" value="1"/>
</dbReference>
<sequence length="151" mass="16062">MRLIGVDPGASGAIVLLEGGQPVEWLLMPTVKVGSATRVNAAALAKWFEDSQAEHVFIEQVSAMPGQGVTSMFNFGHNVGTVIGVVAALVMPHTLVTPQAWKKRAGLIGTDKDASRSRAIQMWPHWRELDKKAQGQALADAALIAMHGGNV</sequence>
<dbReference type="InterPro" id="IPR012337">
    <property type="entry name" value="RNaseH-like_sf"/>
</dbReference>
<proteinExistence type="predicted"/>
<dbReference type="PANTHER" id="PTHR36015">
    <property type="entry name" value="HOLLIDAY JUNCTION RESOLVASE MOC1, CHLOROPLASTIC-RELATED"/>
    <property type="match status" value="1"/>
</dbReference>
<dbReference type="GO" id="GO:0003676">
    <property type="term" value="F:nucleic acid binding"/>
    <property type="evidence" value="ECO:0007669"/>
    <property type="project" value="InterPro"/>
</dbReference>
<gene>
    <name evidence="1" type="ORF">UFOVP239_32</name>
</gene>
<accession>A0A6J7WTJ7</accession>
<dbReference type="GO" id="GO:0008821">
    <property type="term" value="F:crossover junction DNA endonuclease activity"/>
    <property type="evidence" value="ECO:0007669"/>
    <property type="project" value="InterPro"/>
</dbReference>
<dbReference type="InterPro" id="IPR036397">
    <property type="entry name" value="RNaseH_sf"/>
</dbReference>
<evidence type="ECO:0000313" key="1">
    <source>
        <dbReference type="EMBL" id="CAB5220022.1"/>
    </source>
</evidence>
<organism evidence="1">
    <name type="scientific">uncultured Caudovirales phage</name>
    <dbReference type="NCBI Taxonomy" id="2100421"/>
    <lineage>
        <taxon>Viruses</taxon>
        <taxon>Duplodnaviria</taxon>
        <taxon>Heunggongvirae</taxon>
        <taxon>Uroviricota</taxon>
        <taxon>Caudoviricetes</taxon>
        <taxon>Peduoviridae</taxon>
        <taxon>Maltschvirus</taxon>
        <taxon>Maltschvirus maltsch</taxon>
    </lineage>
</organism>
<reference evidence="1" key="1">
    <citation type="submission" date="2020-05" db="EMBL/GenBank/DDBJ databases">
        <authorList>
            <person name="Chiriac C."/>
            <person name="Salcher M."/>
            <person name="Ghai R."/>
            <person name="Kavagutti S V."/>
        </authorList>
    </citation>
    <scope>NUCLEOTIDE SEQUENCE</scope>
</reference>
<dbReference type="Gene3D" id="3.30.420.10">
    <property type="entry name" value="Ribonuclease H-like superfamily/Ribonuclease H"/>
    <property type="match status" value="1"/>
</dbReference>
<dbReference type="InterPro" id="IPR045290">
    <property type="entry name" value="MOC1-like"/>
</dbReference>
<name>A0A6J7WTJ7_9CAUD</name>
<dbReference type="PANTHER" id="PTHR36015:SF6">
    <property type="entry name" value="HOLLIDAY JUNCTION RESOLVASE MOC1, CHLOROPLASTIC-RELATED"/>
    <property type="match status" value="1"/>
</dbReference>
<dbReference type="SUPFAM" id="SSF53098">
    <property type="entry name" value="Ribonuclease H-like"/>
    <property type="match status" value="1"/>
</dbReference>